<evidence type="ECO:0000313" key="2">
    <source>
        <dbReference type="Proteomes" id="UP000239197"/>
    </source>
</evidence>
<sequence length="324" mass="35976">MQKHAGFIVGAYPCAPSFHQRHENEETEFWRKLADIPGIRGIEQPCLETLHPYGDEWLFRHLPDEWDIVVTGVMETMRRRGTLPGFGLASEDAEQRRACVSYYRHVFEKVEQTNTRFGRSKVLAVELQSAPLAGTQNVSQAARCFTESLQEILSWDWPCGLLIEHCDALDKPASRKGFLPLAHELTAIAEAKARTGKTAGVCINWARSAIEGRNTSLPLEHLQISQQAGVLQALMFSGTTREGAYGDWQDLHAPFAPFTGSEAGCQESLMTIDIAAEMFRHAPPESLSFSGIKLLEMSASASVDHRIAILRDGIQAMTLAINKK</sequence>
<accession>A0A2L1UTC8</accession>
<reference evidence="2" key="1">
    <citation type="submission" date="2017-01" db="EMBL/GenBank/DDBJ databases">
        <title>Genome sequence of Rouxiella sp. ERMR1:05.</title>
        <authorList>
            <person name="Kumar R."/>
            <person name="Singh D."/>
            <person name="Kumar S."/>
        </authorList>
    </citation>
    <scope>NUCLEOTIDE SEQUENCE [LARGE SCALE GENOMIC DNA]</scope>
    <source>
        <strain evidence="2">ERMR1:05</strain>
    </source>
</reference>
<dbReference type="RefSeq" id="WP_104923607.1">
    <property type="nucleotide sequence ID" value="NZ_CP019062.1"/>
</dbReference>
<keyword evidence="2" id="KW-1185">Reference proteome</keyword>
<name>A0A2L1UTC8_9GAMM</name>
<organism evidence="1 2">
    <name type="scientific">Rahnella sikkimica</name>
    <dbReference type="NCBI Taxonomy" id="1805933"/>
    <lineage>
        <taxon>Bacteria</taxon>
        <taxon>Pseudomonadati</taxon>
        <taxon>Pseudomonadota</taxon>
        <taxon>Gammaproteobacteria</taxon>
        <taxon>Enterobacterales</taxon>
        <taxon>Yersiniaceae</taxon>
        <taxon>Rahnella</taxon>
    </lineage>
</organism>
<dbReference type="Pfam" id="PF16154">
    <property type="entry name" value="DUF4862"/>
    <property type="match status" value="1"/>
</dbReference>
<dbReference type="InterPro" id="IPR032344">
    <property type="entry name" value="DUF4862"/>
</dbReference>
<dbReference type="Proteomes" id="UP000239197">
    <property type="component" value="Chromosome"/>
</dbReference>
<dbReference type="AlphaFoldDB" id="A0A2L1UTC8"/>
<proteinExistence type="predicted"/>
<protein>
    <submittedName>
        <fullName evidence="1">DUF4862 domain-containing protein</fullName>
    </submittedName>
</protein>
<dbReference type="OrthoDB" id="7307665at2"/>
<evidence type="ECO:0000313" key="1">
    <source>
        <dbReference type="EMBL" id="AVF36190.1"/>
    </source>
</evidence>
<gene>
    <name evidence="1" type="ORF">BV494_15220</name>
</gene>
<dbReference type="EMBL" id="CP019062">
    <property type="protein sequence ID" value="AVF36190.1"/>
    <property type="molecule type" value="Genomic_DNA"/>
</dbReference>
<dbReference type="KEGG" id="rox:BV494_15220"/>